<dbReference type="GO" id="GO:0000329">
    <property type="term" value="C:fungal-type vacuole membrane"/>
    <property type="evidence" value="ECO:0007669"/>
    <property type="project" value="InterPro"/>
</dbReference>
<proteinExistence type="predicted"/>
<dbReference type="PANTHER" id="PTHR35895">
    <property type="entry name" value="CHROMOSOME 16, WHOLE GENOME SHOTGUN SEQUENCE"/>
    <property type="match status" value="1"/>
</dbReference>
<evidence type="ECO:0000313" key="1">
    <source>
        <dbReference type="EMBL" id="OKP11078.1"/>
    </source>
</evidence>
<organism evidence="1 2">
    <name type="scientific">Penicillium subrubescens</name>
    <dbReference type="NCBI Taxonomy" id="1316194"/>
    <lineage>
        <taxon>Eukaryota</taxon>
        <taxon>Fungi</taxon>
        <taxon>Dikarya</taxon>
        <taxon>Ascomycota</taxon>
        <taxon>Pezizomycotina</taxon>
        <taxon>Eurotiomycetes</taxon>
        <taxon>Eurotiomycetidae</taxon>
        <taxon>Eurotiales</taxon>
        <taxon>Aspergillaceae</taxon>
        <taxon>Penicillium</taxon>
    </lineage>
</organism>
<dbReference type="EMBL" id="MNBE01000307">
    <property type="protein sequence ID" value="OKP11078.1"/>
    <property type="molecule type" value="Genomic_DNA"/>
</dbReference>
<sequence length="200" mass="21852">MVEVVLSLEETIGTYAGAQRIVDNTKLLVYSASVLDPKPDTVTFTVDTSLDIPLAVKIRTDPLNLSLFNRDEKPMEPYFIAALSTFSLKGGTNMINLTQRDNKILSQHQFVKILATAVYQDRFVISVKGSTVGHIGALKASLALDKDVELTGLDKFSGISVPSAYLIPKQDDGTNFKATAVLPNRSVFTIAMVRLTTCIR</sequence>
<accession>A0A1Q5UF18</accession>
<protein>
    <submittedName>
        <fullName evidence="1">Uncharacterized protein</fullName>
    </submittedName>
</protein>
<dbReference type="AlphaFoldDB" id="A0A1Q5UF18"/>
<evidence type="ECO:0000313" key="2">
    <source>
        <dbReference type="Proteomes" id="UP000186955"/>
    </source>
</evidence>
<dbReference type="InterPro" id="IPR022185">
    <property type="entry name" value="DUF3712"/>
</dbReference>
<dbReference type="Pfam" id="PF12505">
    <property type="entry name" value="DUF3712"/>
    <property type="match status" value="1"/>
</dbReference>
<dbReference type="PANTHER" id="PTHR35895:SF2">
    <property type="match status" value="1"/>
</dbReference>
<comment type="caution">
    <text evidence="1">The sequence shown here is derived from an EMBL/GenBank/DDBJ whole genome shotgun (WGS) entry which is preliminary data.</text>
</comment>
<keyword evidence="2" id="KW-1185">Reference proteome</keyword>
<dbReference type="InterPro" id="IPR046368">
    <property type="entry name" value="Tag1"/>
</dbReference>
<dbReference type="Proteomes" id="UP000186955">
    <property type="component" value="Unassembled WGS sequence"/>
</dbReference>
<gene>
    <name evidence="1" type="ORF">PENSUB_3514</name>
</gene>
<reference evidence="1 2" key="1">
    <citation type="submission" date="2016-10" db="EMBL/GenBank/DDBJ databases">
        <title>Genome sequence of the ascomycete fungus Penicillium subrubescens.</title>
        <authorList>
            <person name="De Vries R.P."/>
            <person name="Peng M."/>
            <person name="Dilokpimol A."/>
            <person name="Hilden K."/>
            <person name="Makela M.R."/>
            <person name="Grigoriev I."/>
            <person name="Riley R."/>
            <person name="Granchi Z."/>
        </authorList>
    </citation>
    <scope>NUCLEOTIDE SEQUENCE [LARGE SCALE GENOMIC DNA]</scope>
    <source>
        <strain evidence="1 2">CBS 132785</strain>
    </source>
</reference>
<name>A0A1Q5UF18_9EURO</name>
<dbReference type="STRING" id="1316194.A0A1Q5UF18"/>